<protein>
    <recommendedName>
        <fullName evidence="5">Pentacotripeptide-repeat region of PRORP domain-containing protein</fullName>
    </recommendedName>
</protein>
<dbReference type="InterPro" id="IPR046960">
    <property type="entry name" value="PPR_At4g14850-like_plant"/>
</dbReference>
<dbReference type="PANTHER" id="PTHR47926:SF375">
    <property type="entry name" value="PENTATRICOPEPTIDE REPEAT-CONTAINING PROTEIN"/>
    <property type="match status" value="1"/>
</dbReference>
<dbReference type="Gene3D" id="1.25.40.10">
    <property type="entry name" value="Tetratricopeptide repeat domain"/>
    <property type="match status" value="4"/>
</dbReference>
<feature type="repeat" description="PPR" evidence="2">
    <location>
        <begin position="444"/>
        <end position="478"/>
    </location>
</feature>
<dbReference type="InterPro" id="IPR046848">
    <property type="entry name" value="E_motif"/>
</dbReference>
<dbReference type="FunFam" id="1.25.40.10:FF:000682">
    <property type="entry name" value="Pentatricopeptide repeat-containing protein At3g16610"/>
    <property type="match status" value="1"/>
</dbReference>
<dbReference type="Pfam" id="PF20431">
    <property type="entry name" value="E_motif"/>
    <property type="match status" value="1"/>
</dbReference>
<dbReference type="Proteomes" id="UP000712600">
    <property type="component" value="Unassembled WGS sequence"/>
</dbReference>
<evidence type="ECO:0000256" key="1">
    <source>
        <dbReference type="ARBA" id="ARBA00022737"/>
    </source>
</evidence>
<dbReference type="Pfam" id="PF01535">
    <property type="entry name" value="PPR"/>
    <property type="match status" value="4"/>
</dbReference>
<evidence type="ECO:0008006" key="5">
    <source>
        <dbReference type="Google" id="ProtNLM"/>
    </source>
</evidence>
<keyword evidence="1" id="KW-0677">Repeat</keyword>
<dbReference type="FunFam" id="1.25.40.10:FF:003661">
    <property type="entry name" value="Pentatricopeptide repeat-containing protein At1g71490"/>
    <property type="match status" value="1"/>
</dbReference>
<name>A0A8S9PT42_BRACR</name>
<comment type="caution">
    <text evidence="3">The sequence shown here is derived from an EMBL/GenBank/DDBJ whole genome shotgun (WGS) entry which is preliminary data.</text>
</comment>
<feature type="repeat" description="PPR" evidence="2">
    <location>
        <begin position="206"/>
        <end position="240"/>
    </location>
</feature>
<accession>A0A8S9PT42</accession>
<proteinExistence type="predicted"/>
<dbReference type="FunFam" id="1.25.40.10:FF:000449">
    <property type="entry name" value="Pentatricopeptide repeat-containing protein mitochondrial"/>
    <property type="match status" value="1"/>
</dbReference>
<feature type="repeat" description="PPR" evidence="2">
    <location>
        <begin position="105"/>
        <end position="139"/>
    </location>
</feature>
<dbReference type="GO" id="GO:0003723">
    <property type="term" value="F:RNA binding"/>
    <property type="evidence" value="ECO:0007669"/>
    <property type="project" value="InterPro"/>
</dbReference>
<dbReference type="GO" id="GO:0009451">
    <property type="term" value="P:RNA modification"/>
    <property type="evidence" value="ECO:0007669"/>
    <property type="project" value="InterPro"/>
</dbReference>
<dbReference type="PANTHER" id="PTHR47926">
    <property type="entry name" value="PENTATRICOPEPTIDE REPEAT-CONTAINING PROTEIN"/>
    <property type="match status" value="1"/>
</dbReference>
<dbReference type="FunFam" id="1.25.40.10:FF:000627">
    <property type="entry name" value="Pentatricopeptide repeat-containing protein"/>
    <property type="match status" value="1"/>
</dbReference>
<evidence type="ECO:0000313" key="3">
    <source>
        <dbReference type="EMBL" id="KAF3525807.1"/>
    </source>
</evidence>
<dbReference type="InterPro" id="IPR002885">
    <property type="entry name" value="PPR_rpt"/>
</dbReference>
<dbReference type="EMBL" id="QGKX02001347">
    <property type="protein sequence ID" value="KAF3525807.1"/>
    <property type="molecule type" value="Genomic_DNA"/>
</dbReference>
<sequence length="733" mass="80951">MLTESLFKSLGHYVSHGRLHEAFKAFSLIRLQSSSSDLLLQSAASLLSACVEVRSLSSGLQIHAHCVSSGVEYDPALVPKLVTFYSSFNLHSEAQSITENSGILHPLPWNVLIGSHAKNELFEEAIAAYKRMVRKGITPDAFTYPSVLKACGETLDFASGRVVHGSIEVSSHKASVYVCNALISMYKRFGNVGVARRLFDMMSERDAVSWNAVISCYASEGMWSEAFKLFDQMWFSGVEVSVITWNIVSGGSLQTGNYAGALSLVSRMRSFPTGLDHVAVIIGLKACSLLGARRLGKEIHCLAIRCSYDGIDNVRNTLITMYSKCDDLRHAFTVFQQIEDKSLSTWNSIISGYAQVNRSEEASHLFRDMMLHGLHPNSVTLASILPLCARVANLQHGREFHCYILRRECFKDYTMLWNSLVDVYAKSGEIVAAQRISDSMKERDEVTYTSLIDGYGNQGEGRVALALFKEMIMSGIKPDHVTMVAVLSACSHSKLVHEGQRLFRKMQCEYGIRPCLQHFSCMVDLYGRAGLLGEAMDVIQRMPYEPSSAMWATLLNACHIHGNTEIGEWAAEKLLEMKPENPGYYVLIANMYAAAGSWSKLAEVRSFMRDLGVKKAPGSAWIDTGSGFILFSVRDASSPRACETYPLLDGLNQLMKDAAGCAINEEQSSDEELLQEDTISLAGSNSPAAFADELQDGNSCHRERVTVVGLKILFPGEEEDLGAGRETETPKKR</sequence>
<feature type="repeat" description="PPR" evidence="2">
    <location>
        <begin position="342"/>
        <end position="376"/>
    </location>
</feature>
<dbReference type="Pfam" id="PF13041">
    <property type="entry name" value="PPR_2"/>
    <property type="match status" value="4"/>
</dbReference>
<dbReference type="PROSITE" id="PS51375">
    <property type="entry name" value="PPR"/>
    <property type="match status" value="4"/>
</dbReference>
<evidence type="ECO:0000256" key="2">
    <source>
        <dbReference type="PROSITE-ProRule" id="PRU00708"/>
    </source>
</evidence>
<reference evidence="3" key="1">
    <citation type="submission" date="2019-12" db="EMBL/GenBank/DDBJ databases">
        <title>Genome sequencing and annotation of Brassica cretica.</title>
        <authorList>
            <person name="Studholme D.J."/>
            <person name="Sarris P."/>
        </authorList>
    </citation>
    <scope>NUCLEOTIDE SEQUENCE</scope>
    <source>
        <strain evidence="3">PFS-109/04</strain>
        <tissue evidence="3">Leaf</tissue>
    </source>
</reference>
<dbReference type="NCBIfam" id="TIGR00756">
    <property type="entry name" value="PPR"/>
    <property type="match status" value="5"/>
</dbReference>
<organism evidence="3 4">
    <name type="scientific">Brassica cretica</name>
    <name type="common">Mustard</name>
    <dbReference type="NCBI Taxonomy" id="69181"/>
    <lineage>
        <taxon>Eukaryota</taxon>
        <taxon>Viridiplantae</taxon>
        <taxon>Streptophyta</taxon>
        <taxon>Embryophyta</taxon>
        <taxon>Tracheophyta</taxon>
        <taxon>Spermatophyta</taxon>
        <taxon>Magnoliopsida</taxon>
        <taxon>eudicotyledons</taxon>
        <taxon>Gunneridae</taxon>
        <taxon>Pentapetalae</taxon>
        <taxon>rosids</taxon>
        <taxon>malvids</taxon>
        <taxon>Brassicales</taxon>
        <taxon>Brassicaceae</taxon>
        <taxon>Brassiceae</taxon>
        <taxon>Brassica</taxon>
    </lineage>
</organism>
<dbReference type="AlphaFoldDB" id="A0A8S9PT42"/>
<dbReference type="InterPro" id="IPR011990">
    <property type="entry name" value="TPR-like_helical_dom_sf"/>
</dbReference>
<gene>
    <name evidence="3" type="ORF">F2Q69_00050571</name>
</gene>
<evidence type="ECO:0000313" key="4">
    <source>
        <dbReference type="Proteomes" id="UP000712600"/>
    </source>
</evidence>